<dbReference type="RefSeq" id="WP_157338947.1">
    <property type="nucleotide sequence ID" value="NZ_RHLK01000033.1"/>
</dbReference>
<dbReference type="SUPFAM" id="SSF55961">
    <property type="entry name" value="Bet v1-like"/>
    <property type="match status" value="1"/>
</dbReference>
<evidence type="ECO:0000256" key="1">
    <source>
        <dbReference type="ARBA" id="ARBA00006817"/>
    </source>
</evidence>
<comment type="similarity">
    <text evidence="1">Belongs to the AHA1 family.</text>
</comment>
<dbReference type="InterPro" id="IPR023393">
    <property type="entry name" value="START-like_dom_sf"/>
</dbReference>
<evidence type="ECO:0000313" key="3">
    <source>
        <dbReference type="EMBL" id="MVP02602.1"/>
    </source>
</evidence>
<evidence type="ECO:0000259" key="2">
    <source>
        <dbReference type="Pfam" id="PF08327"/>
    </source>
</evidence>
<comment type="caution">
    <text evidence="3">The sequence shown here is derived from an EMBL/GenBank/DDBJ whole genome shotgun (WGS) entry which is preliminary data.</text>
</comment>
<organism evidence="3 4">
    <name type="scientific">Paenibacillus lutrae</name>
    <dbReference type="NCBI Taxonomy" id="2078573"/>
    <lineage>
        <taxon>Bacteria</taxon>
        <taxon>Bacillati</taxon>
        <taxon>Bacillota</taxon>
        <taxon>Bacilli</taxon>
        <taxon>Bacillales</taxon>
        <taxon>Paenibacillaceae</taxon>
        <taxon>Paenibacillus</taxon>
    </lineage>
</organism>
<dbReference type="Proteomes" id="UP000490800">
    <property type="component" value="Unassembled WGS sequence"/>
</dbReference>
<dbReference type="AlphaFoldDB" id="A0A7X3K217"/>
<evidence type="ECO:0000313" key="4">
    <source>
        <dbReference type="Proteomes" id="UP000490800"/>
    </source>
</evidence>
<keyword evidence="4" id="KW-1185">Reference proteome</keyword>
<gene>
    <name evidence="3" type="ORF">EDM21_24350</name>
</gene>
<dbReference type="Gene3D" id="3.30.530.20">
    <property type="match status" value="1"/>
</dbReference>
<dbReference type="OrthoDB" id="9800600at2"/>
<reference evidence="3 4" key="1">
    <citation type="journal article" date="2019" name="Microorganisms">
        <title>Paenibacillus lutrae sp. nov., A Chitinolytic Species Isolated from A River Otter in Castril Natural Park, Granada, Spain.</title>
        <authorList>
            <person name="Rodriguez M."/>
            <person name="Reina J.C."/>
            <person name="Bejar V."/>
            <person name="Llamas I."/>
        </authorList>
    </citation>
    <scope>NUCLEOTIDE SEQUENCE [LARGE SCALE GENOMIC DNA]</scope>
    <source>
        <strain evidence="3 4">N10</strain>
    </source>
</reference>
<dbReference type="InterPro" id="IPR013538">
    <property type="entry name" value="ASHA1/2-like_C"/>
</dbReference>
<proteinExistence type="inferred from homology"/>
<accession>A0A7X3K217</accession>
<feature type="domain" description="Activator of Hsp90 ATPase homologue 1/2-like C-terminal" evidence="2">
    <location>
        <begin position="13"/>
        <end position="140"/>
    </location>
</feature>
<name>A0A7X3K217_9BACL</name>
<sequence length="149" mass="17179">MELKYQFYIEGAPEKVWEIFMSPEQSKKIFYGCYIRSTFETGASLEYVGPGNDGEDTVHIYGEVLAFAPNHLFSYTEHPGPSYYSNHEELHARVTITLERVGNCTQLTLVNDQWSENHPSRHKADTAWWMLLSNIKTLVETGRTLDLGW</sequence>
<dbReference type="Pfam" id="PF08327">
    <property type="entry name" value="AHSA1"/>
    <property type="match status" value="1"/>
</dbReference>
<protein>
    <submittedName>
        <fullName evidence="3">Polyketide cyclase</fullName>
    </submittedName>
</protein>
<dbReference type="EMBL" id="RHLK01000033">
    <property type="protein sequence ID" value="MVP02602.1"/>
    <property type="molecule type" value="Genomic_DNA"/>
</dbReference>